<dbReference type="Proteomes" id="UP000218765">
    <property type="component" value="Chromosome"/>
</dbReference>
<dbReference type="PANTHER" id="PTHR43638">
    <property type="entry name" value="OXIDOREDUCTASE, ALDO/KETO REDUCTASE FAMILY PROTEIN"/>
    <property type="match status" value="1"/>
</dbReference>
<keyword evidence="4" id="KW-1185">Reference proteome</keyword>
<proteinExistence type="predicted"/>
<dbReference type="EMBL" id="AP018052">
    <property type="protein sequence ID" value="BAZ94730.1"/>
    <property type="molecule type" value="Genomic_DNA"/>
</dbReference>
<gene>
    <name evidence="3" type="ORF">FOKN1_2356</name>
</gene>
<dbReference type="Pfam" id="PF00248">
    <property type="entry name" value="Aldo_ket_red"/>
    <property type="match status" value="1"/>
</dbReference>
<dbReference type="InterPro" id="IPR036812">
    <property type="entry name" value="NAD(P)_OxRdtase_dom_sf"/>
</dbReference>
<dbReference type="NCBIfam" id="TIGR01409">
    <property type="entry name" value="TAT_signal_seq"/>
    <property type="match status" value="1"/>
</dbReference>
<evidence type="ECO:0000313" key="3">
    <source>
        <dbReference type="EMBL" id="BAZ94730.1"/>
    </source>
</evidence>
<name>A0A1Z4VSW5_9GAMM</name>
<dbReference type="SUPFAM" id="SSF51430">
    <property type="entry name" value="NAD(P)-linked oxidoreductase"/>
    <property type="match status" value="1"/>
</dbReference>
<evidence type="ECO:0000256" key="1">
    <source>
        <dbReference type="ARBA" id="ARBA00022729"/>
    </source>
</evidence>
<feature type="domain" description="NADP-dependent oxidoreductase" evidence="2">
    <location>
        <begin position="46"/>
        <end position="294"/>
    </location>
</feature>
<dbReference type="InterPro" id="IPR006311">
    <property type="entry name" value="TAT_signal"/>
</dbReference>
<protein>
    <submittedName>
        <fullName evidence="3">Aldo/keto reductase</fullName>
    </submittedName>
</protein>
<dbReference type="AlphaFoldDB" id="A0A1Z4VSW5"/>
<dbReference type="Gene3D" id="3.20.20.100">
    <property type="entry name" value="NADP-dependent oxidoreductase domain"/>
    <property type="match status" value="1"/>
</dbReference>
<dbReference type="KEGG" id="ttc:FOKN1_2356"/>
<organism evidence="3 4">
    <name type="scientific">Thiohalobacter thiocyanaticus</name>
    <dbReference type="NCBI Taxonomy" id="585455"/>
    <lineage>
        <taxon>Bacteria</taxon>
        <taxon>Pseudomonadati</taxon>
        <taxon>Pseudomonadota</taxon>
        <taxon>Gammaproteobacteria</taxon>
        <taxon>Thiohalobacterales</taxon>
        <taxon>Thiohalobacteraceae</taxon>
        <taxon>Thiohalobacter</taxon>
    </lineage>
</organism>
<sequence length="305" mass="33788">MRSDRRRFLQGLAGLGAALALRPVHAGCEPRRTRPIPGSDAAIPVIGMGTWLTFGIDPGNESALAQRTAVLRTLLEAGGGMVDSSPMYGTSEQVIGRCLQRIGHHRGLFGATKVWTTTARQGYVQMEHSKALWGLPRLDLMQVHNLLDWKTHLPNLFAMKARGEIRYVGVTTSHGRRHEELIGIMQRAPLDFVQFTYNVLDREAEQTLLPLARDRGMAVIVNRPFRRGALFEHIGNAPLPGWAAEIECDNWAQVLLKYIISHPAVTCAIPATRRVDHLRQNLGAACGVLPDAAMRRRIARHVADL</sequence>
<evidence type="ECO:0000259" key="2">
    <source>
        <dbReference type="Pfam" id="PF00248"/>
    </source>
</evidence>
<reference evidence="3 4" key="1">
    <citation type="submission" date="2017-05" db="EMBL/GenBank/DDBJ databases">
        <title>Thiocyanate degradation by Thiohalobacter thiocyanaticus FOKN1.</title>
        <authorList>
            <person name="Oshiki M."/>
            <person name="Fukushima T."/>
            <person name="Kawano S."/>
            <person name="Nakagawa J."/>
        </authorList>
    </citation>
    <scope>NUCLEOTIDE SEQUENCE [LARGE SCALE GENOMIC DNA]</scope>
    <source>
        <strain evidence="3 4">FOKN1</strain>
    </source>
</reference>
<dbReference type="InterPro" id="IPR023210">
    <property type="entry name" value="NADP_OxRdtase_dom"/>
</dbReference>
<dbReference type="InterPro" id="IPR019546">
    <property type="entry name" value="TAT_signal_bac_arc"/>
</dbReference>
<accession>A0A1Z4VSW5</accession>
<evidence type="ECO:0000313" key="4">
    <source>
        <dbReference type="Proteomes" id="UP000218765"/>
    </source>
</evidence>
<keyword evidence="1" id="KW-0732">Signal</keyword>
<dbReference type="PROSITE" id="PS51318">
    <property type="entry name" value="TAT"/>
    <property type="match status" value="1"/>
</dbReference>
<dbReference type="CDD" id="cd19095">
    <property type="entry name" value="AKR_PA4992-like"/>
    <property type="match status" value="1"/>
</dbReference>
<dbReference type="PANTHER" id="PTHR43638:SF3">
    <property type="entry name" value="ALDEHYDE REDUCTASE"/>
    <property type="match status" value="1"/>
</dbReference>